<accession>A0A150H4V8</accession>
<dbReference type="InterPro" id="IPR044878">
    <property type="entry name" value="UbiA_sf"/>
</dbReference>
<evidence type="ECO:0000256" key="2">
    <source>
        <dbReference type="ARBA" id="ARBA00022692"/>
    </source>
</evidence>
<feature type="transmembrane region" description="Helical" evidence="5">
    <location>
        <begin position="283"/>
        <end position="307"/>
    </location>
</feature>
<comment type="caution">
    <text evidence="6">The sequence shown here is derived from an EMBL/GenBank/DDBJ whole genome shotgun (WGS) entry which is preliminary data.</text>
</comment>
<feature type="transmembrane region" description="Helical" evidence="5">
    <location>
        <begin position="148"/>
        <end position="167"/>
    </location>
</feature>
<organism evidence="6 7">
    <name type="scientific">Brevibacterium ravenspurgense</name>
    <dbReference type="NCBI Taxonomy" id="479117"/>
    <lineage>
        <taxon>Bacteria</taxon>
        <taxon>Bacillati</taxon>
        <taxon>Actinomycetota</taxon>
        <taxon>Actinomycetes</taxon>
        <taxon>Micrococcales</taxon>
        <taxon>Brevibacteriaceae</taxon>
        <taxon>Brevibacterium</taxon>
    </lineage>
</organism>
<reference evidence="6 7" key="1">
    <citation type="submission" date="2016-01" db="EMBL/GenBank/DDBJ databases">
        <title>Use of Whole Genome Sequencing to ascertain that Brevibacterium massiliense (Roux, Raoult 2009) is a later heterotypic synonym of Brevibacterium ravenspurgense (Mages 2008).</title>
        <authorList>
            <person name="Bernier A.-M."/>
            <person name="Burdz T."/>
            <person name="Huynh C."/>
            <person name="Pachecho A.L."/>
            <person name="Wiebe D."/>
            <person name="Bonner C."/>
            <person name="Bernard K."/>
        </authorList>
    </citation>
    <scope>NUCLEOTIDE SEQUENCE [LARGE SCALE GENOMIC DNA]</scope>
    <source>
        <strain evidence="6 7">CCUG56047</strain>
    </source>
</reference>
<dbReference type="EMBL" id="LQQC01000014">
    <property type="protein sequence ID" value="KXZ57091.1"/>
    <property type="molecule type" value="Genomic_DNA"/>
</dbReference>
<protein>
    <submittedName>
        <fullName evidence="6">Prenyltransferase</fullName>
    </submittedName>
</protein>
<dbReference type="AlphaFoldDB" id="A0A150H4V8"/>
<feature type="transmembrane region" description="Helical" evidence="5">
    <location>
        <begin position="179"/>
        <end position="200"/>
    </location>
</feature>
<dbReference type="Pfam" id="PF01040">
    <property type="entry name" value="UbiA"/>
    <property type="match status" value="1"/>
</dbReference>
<evidence type="ECO:0000256" key="1">
    <source>
        <dbReference type="ARBA" id="ARBA00004141"/>
    </source>
</evidence>
<feature type="transmembrane region" description="Helical" evidence="5">
    <location>
        <begin position="250"/>
        <end position="271"/>
    </location>
</feature>
<dbReference type="GO" id="GO:0016020">
    <property type="term" value="C:membrane"/>
    <property type="evidence" value="ECO:0007669"/>
    <property type="project" value="UniProtKB-SubCell"/>
</dbReference>
<dbReference type="NCBIfam" id="NF009608">
    <property type="entry name" value="PRK13105.1"/>
    <property type="match status" value="1"/>
</dbReference>
<evidence type="ECO:0000313" key="6">
    <source>
        <dbReference type="EMBL" id="KXZ57091.1"/>
    </source>
</evidence>
<gene>
    <name evidence="6" type="ORF">Bravens_02048</name>
</gene>
<evidence type="ECO:0000256" key="4">
    <source>
        <dbReference type="ARBA" id="ARBA00023136"/>
    </source>
</evidence>
<dbReference type="GO" id="GO:0016765">
    <property type="term" value="F:transferase activity, transferring alkyl or aryl (other than methyl) groups"/>
    <property type="evidence" value="ECO:0007669"/>
    <property type="project" value="InterPro"/>
</dbReference>
<name>A0A150H4V8_9MICO</name>
<keyword evidence="2 5" id="KW-0812">Transmembrane</keyword>
<sequence>MLKHLFLSSRPLSWVNTAYPFGAAYLLMGGGLSLDFWLGCLFFLVPYNLAMYGINDVFDYESDMRNPRKGGVEGSVLDPALHRPTLLAAVFSCLPFVLYFLVTAPWAAKAMLVFSLFAVVAYSAKGLRFKEVPVLDSVTSSLHFSTPAWFAVTLLAGGAGGVFGVGAGAGSGVLDSGVLGSGVSAAGVLGLIAFFLWGMASQAFGAVQDIGPDREAGLKSIATALGARGTVAVAVALYAAAAVLMGLTPFPLDIMAVVGLAYTANAVRFLSIDDASAERTRSGWQVFLWLNYAAGFVLTMILLAGALL</sequence>
<dbReference type="Gene3D" id="1.10.357.140">
    <property type="entry name" value="UbiA prenyltransferase"/>
    <property type="match status" value="1"/>
</dbReference>
<keyword evidence="7" id="KW-1185">Reference proteome</keyword>
<proteinExistence type="predicted"/>
<keyword evidence="3 5" id="KW-1133">Transmembrane helix</keyword>
<evidence type="ECO:0000256" key="3">
    <source>
        <dbReference type="ARBA" id="ARBA00022989"/>
    </source>
</evidence>
<keyword evidence="4 5" id="KW-0472">Membrane</keyword>
<dbReference type="Proteomes" id="UP000243589">
    <property type="component" value="Unassembled WGS sequence"/>
</dbReference>
<evidence type="ECO:0000256" key="5">
    <source>
        <dbReference type="SAM" id="Phobius"/>
    </source>
</evidence>
<dbReference type="RefSeq" id="WP_062023166.1">
    <property type="nucleotide sequence ID" value="NZ_LQQC01000014.1"/>
</dbReference>
<evidence type="ECO:0000313" key="7">
    <source>
        <dbReference type="Proteomes" id="UP000243589"/>
    </source>
</evidence>
<feature type="transmembrane region" description="Helical" evidence="5">
    <location>
        <begin position="85"/>
        <end position="102"/>
    </location>
</feature>
<dbReference type="PATRIC" id="fig|479117.4.peg.2034"/>
<dbReference type="CDD" id="cd13966">
    <property type="entry name" value="PT_UbiA_4"/>
    <property type="match status" value="1"/>
</dbReference>
<comment type="subcellular location">
    <subcellularLocation>
        <location evidence="1">Membrane</location>
        <topology evidence="1">Multi-pass membrane protein</topology>
    </subcellularLocation>
</comment>
<dbReference type="Gene3D" id="1.20.120.1780">
    <property type="entry name" value="UbiA prenyltransferase"/>
    <property type="match status" value="1"/>
</dbReference>
<keyword evidence="6" id="KW-0808">Transferase</keyword>
<dbReference type="InterPro" id="IPR000537">
    <property type="entry name" value="UbiA_prenyltransferase"/>
</dbReference>